<dbReference type="AlphaFoldDB" id="A0A7R9CDV0"/>
<dbReference type="SUPFAM" id="SSF52113">
    <property type="entry name" value="BRCT domain"/>
    <property type="match status" value="1"/>
</dbReference>
<dbReference type="Gene3D" id="3.40.50.10190">
    <property type="entry name" value="BRCT domain"/>
    <property type="match status" value="2"/>
</dbReference>
<protein>
    <recommendedName>
        <fullName evidence="1">BRCT domain-containing protein</fullName>
    </recommendedName>
</protein>
<dbReference type="GO" id="GO:2000781">
    <property type="term" value="P:positive regulation of double-strand break repair"/>
    <property type="evidence" value="ECO:0007669"/>
    <property type="project" value="InterPro"/>
</dbReference>
<gene>
    <name evidence="2" type="ORF">TCEB3V08_LOCUS838</name>
</gene>
<feature type="domain" description="BRCT" evidence="1">
    <location>
        <begin position="63"/>
        <end position="156"/>
    </location>
</feature>
<dbReference type="FunFam" id="3.40.50.10190:FF:000018">
    <property type="entry name" value="DNA topoisomerase 2-binding protein 1"/>
    <property type="match status" value="1"/>
</dbReference>
<dbReference type="GO" id="GO:0035861">
    <property type="term" value="C:site of double-strand break"/>
    <property type="evidence" value="ECO:0007669"/>
    <property type="project" value="TreeGrafter"/>
</dbReference>
<dbReference type="InterPro" id="IPR036420">
    <property type="entry name" value="BRCT_dom_sf"/>
</dbReference>
<evidence type="ECO:0000259" key="1">
    <source>
        <dbReference type="PROSITE" id="PS50172"/>
    </source>
</evidence>
<dbReference type="PANTHER" id="PTHR46677:SF1">
    <property type="entry name" value="SMC5-SMC6 COMPLEX LOCALIZATION FACTOR PROTEIN 1"/>
    <property type="match status" value="1"/>
</dbReference>
<dbReference type="InterPro" id="IPR042479">
    <property type="entry name" value="Slf1"/>
</dbReference>
<evidence type="ECO:0000313" key="2">
    <source>
        <dbReference type="EMBL" id="CAD7392835.1"/>
    </source>
</evidence>
<name>A0A7R9CDV0_TIMCR</name>
<proteinExistence type="predicted"/>
<organism evidence="2">
    <name type="scientific">Timema cristinae</name>
    <name type="common">Walking stick</name>
    <dbReference type="NCBI Taxonomy" id="61476"/>
    <lineage>
        <taxon>Eukaryota</taxon>
        <taxon>Metazoa</taxon>
        <taxon>Ecdysozoa</taxon>
        <taxon>Arthropoda</taxon>
        <taxon>Hexapoda</taxon>
        <taxon>Insecta</taxon>
        <taxon>Pterygota</taxon>
        <taxon>Neoptera</taxon>
        <taxon>Polyneoptera</taxon>
        <taxon>Phasmatodea</taxon>
        <taxon>Timematodea</taxon>
        <taxon>Timematoidea</taxon>
        <taxon>Timematidae</taxon>
        <taxon>Timema</taxon>
    </lineage>
</organism>
<accession>A0A7R9CDV0</accession>
<dbReference type="GO" id="GO:1990166">
    <property type="term" value="P:protein localization to site of double-strand break"/>
    <property type="evidence" value="ECO:0007669"/>
    <property type="project" value="TreeGrafter"/>
</dbReference>
<dbReference type="InterPro" id="IPR049936">
    <property type="entry name" value="TopBP1_BRCT_8"/>
</dbReference>
<dbReference type="PROSITE" id="PS50172">
    <property type="entry name" value="BRCT"/>
    <property type="match status" value="1"/>
</dbReference>
<sequence length="420" mass="46679">MRRDIEADKIISIQRGHFARFGAARAKTSSHQVLVMEGNHRAQGTGVRILEGPQRVSTQSQGDSQDVNTKQRVFVLSSIESNQAREHYASIIVALGGQVSDKPSFDPATTHLVCDRPVRSEKLLANIAAGNWVLHTSYLFKSHEEGHFLPEEQFEWGNPDSSAVLSHIKQDNHIALLAKAVHRWRVKLSRAPVGVGAFSGMRVLVNVGKDRGDQFKRLVMAGGGQVVSLSDWQTATMCLVDPSKVSLDKPISLASFATHNIPCVPTLFLNDYLVMDTPPSMSESAIPQYKERERRLPAYCFPVPFGAEVQFVWLYTEDADKSLKTYQLSHVNTAVKMSSSSSEEFLLLGSVHPKCKKINWCYIRVAVPASCCWFRSCMHKSRLVLGCGEAPSMGHSRDVVDKSLGVLQVSMFQLLLNTWE</sequence>
<dbReference type="GO" id="GO:0005634">
    <property type="term" value="C:nucleus"/>
    <property type="evidence" value="ECO:0007669"/>
    <property type="project" value="TreeGrafter"/>
</dbReference>
<dbReference type="SMART" id="SM00292">
    <property type="entry name" value="BRCT"/>
    <property type="match status" value="2"/>
</dbReference>
<reference evidence="2" key="1">
    <citation type="submission" date="2020-11" db="EMBL/GenBank/DDBJ databases">
        <authorList>
            <person name="Tran Van P."/>
        </authorList>
    </citation>
    <scope>NUCLEOTIDE SEQUENCE</scope>
</reference>
<dbReference type="Pfam" id="PF00533">
    <property type="entry name" value="BRCT"/>
    <property type="match status" value="1"/>
</dbReference>
<dbReference type="InterPro" id="IPR001357">
    <property type="entry name" value="BRCT_dom"/>
</dbReference>
<dbReference type="GO" id="GO:0006974">
    <property type="term" value="P:DNA damage response"/>
    <property type="evidence" value="ECO:0007669"/>
    <property type="project" value="TreeGrafter"/>
</dbReference>
<dbReference type="CDD" id="cd17728">
    <property type="entry name" value="BRCT_TopBP1_rpt8"/>
    <property type="match status" value="1"/>
</dbReference>
<dbReference type="PANTHER" id="PTHR46677">
    <property type="entry name" value="SMC5-SMC6 COMPLEX LOCALIZATION FACTOR PROTEIN 1"/>
    <property type="match status" value="1"/>
</dbReference>
<dbReference type="EMBL" id="OC316596">
    <property type="protein sequence ID" value="CAD7392835.1"/>
    <property type="molecule type" value="Genomic_DNA"/>
</dbReference>
<dbReference type="CDD" id="cd17738">
    <property type="entry name" value="BRCT_TopBP1_rpt7"/>
    <property type="match status" value="1"/>
</dbReference>